<dbReference type="PANTHER" id="PTHR22642">
    <property type="entry name" value="IMIDAZOLONEPROPIONASE"/>
    <property type="match status" value="1"/>
</dbReference>
<protein>
    <submittedName>
        <fullName evidence="2">Amidohydrolase family protein</fullName>
    </submittedName>
</protein>
<dbReference type="EMBL" id="AUZX01000603">
    <property type="protein sequence ID" value="EQD80532.1"/>
    <property type="molecule type" value="Genomic_DNA"/>
</dbReference>
<keyword evidence="2" id="KW-0378">Hydrolase</keyword>
<dbReference type="InterPro" id="IPR011059">
    <property type="entry name" value="Metal-dep_hydrolase_composite"/>
</dbReference>
<feature type="domain" description="Amidohydrolase 3" evidence="1">
    <location>
        <begin position="53"/>
        <end position="177"/>
    </location>
</feature>
<proteinExistence type="predicted"/>
<name>T1CDL1_9ZZZZ</name>
<dbReference type="Pfam" id="PF07969">
    <property type="entry name" value="Amidohydro_3"/>
    <property type="match status" value="1"/>
</dbReference>
<accession>T1CDL1</accession>
<reference evidence="2" key="1">
    <citation type="submission" date="2013-08" db="EMBL/GenBank/DDBJ databases">
        <authorList>
            <person name="Mendez C."/>
            <person name="Richter M."/>
            <person name="Ferrer M."/>
            <person name="Sanchez J."/>
        </authorList>
    </citation>
    <scope>NUCLEOTIDE SEQUENCE</scope>
</reference>
<comment type="caution">
    <text evidence="2">The sequence shown here is derived from an EMBL/GenBank/DDBJ whole genome shotgun (WGS) entry which is preliminary data.</text>
</comment>
<dbReference type="GO" id="GO:0016810">
    <property type="term" value="F:hydrolase activity, acting on carbon-nitrogen (but not peptide) bonds"/>
    <property type="evidence" value="ECO:0007669"/>
    <property type="project" value="InterPro"/>
</dbReference>
<organism evidence="2">
    <name type="scientific">mine drainage metagenome</name>
    <dbReference type="NCBI Taxonomy" id="410659"/>
    <lineage>
        <taxon>unclassified sequences</taxon>
        <taxon>metagenomes</taxon>
        <taxon>ecological metagenomes</taxon>
    </lineage>
</organism>
<dbReference type="InterPro" id="IPR013108">
    <property type="entry name" value="Amidohydro_3"/>
</dbReference>
<reference evidence="2" key="2">
    <citation type="journal article" date="2014" name="ISME J.">
        <title>Microbial stratification in low pH oxic and suboxic macroscopic growths along an acid mine drainage.</title>
        <authorList>
            <person name="Mendez-Garcia C."/>
            <person name="Mesa V."/>
            <person name="Sprenger R.R."/>
            <person name="Richter M."/>
            <person name="Diez M.S."/>
            <person name="Solano J."/>
            <person name="Bargiela R."/>
            <person name="Golyshina O.V."/>
            <person name="Manteca A."/>
            <person name="Ramos J.L."/>
            <person name="Gallego J.R."/>
            <person name="Llorente I."/>
            <person name="Martins Dos Santos V.A."/>
            <person name="Jensen O.N."/>
            <person name="Pelaez A.I."/>
            <person name="Sanchez J."/>
            <person name="Ferrer M."/>
        </authorList>
    </citation>
    <scope>NUCLEOTIDE SEQUENCE</scope>
</reference>
<dbReference type="Gene3D" id="2.30.40.10">
    <property type="entry name" value="Urease, subunit C, domain 1"/>
    <property type="match status" value="1"/>
</dbReference>
<dbReference type="AlphaFoldDB" id="T1CDL1"/>
<dbReference type="SUPFAM" id="SSF51338">
    <property type="entry name" value="Composite domain of metallo-dependent hydrolases"/>
    <property type="match status" value="1"/>
</dbReference>
<dbReference type="PANTHER" id="PTHR22642:SF2">
    <property type="entry name" value="PROTEIN LONG AFTER FAR-RED 3"/>
    <property type="match status" value="1"/>
</dbReference>
<gene>
    <name evidence="2" type="ORF">B1A_00796</name>
</gene>
<evidence type="ECO:0000259" key="1">
    <source>
        <dbReference type="Pfam" id="PF07969"/>
    </source>
</evidence>
<sequence length="177" mass="18711">MSDPGPTVLVGAAVITMDVAQPRAEAVALADGKILAVGPLADVALRAGVRARTVKLDGGAILPGFIDPHHHLFLVAAERWSCRLHDPAPQNIAALLKAVRRAVAEDHGSGWLRVHGHRPLSMTELRSPTAAELDAACPDRPLHVIGLTYHESSVNSLGLARLGWGRRTPDPPGGRIV</sequence>
<dbReference type="Gene3D" id="3.10.310.70">
    <property type="match status" value="1"/>
</dbReference>
<evidence type="ECO:0000313" key="2">
    <source>
        <dbReference type="EMBL" id="EQD80532.1"/>
    </source>
</evidence>
<feature type="non-terminal residue" evidence="2">
    <location>
        <position position="177"/>
    </location>
</feature>